<gene>
    <name evidence="1" type="primary">recE_5</name>
    <name evidence="1" type="ORF">NCTC10429_05033</name>
</gene>
<proteinExistence type="predicted"/>
<dbReference type="EMBL" id="UGEX01000003">
    <property type="protein sequence ID" value="STM58423.1"/>
    <property type="molecule type" value="Genomic_DNA"/>
</dbReference>
<sequence>MDVKTTADIQRFKTAYYDYRYHVQDAFYSDGYEAQFGVQPTFVFLVASTTIECGRYPVEIFMMGEEAKLAGQQEISPQSANPV</sequence>
<dbReference type="AlphaFoldDB" id="A0A377E529"/>
<keyword evidence="1" id="KW-0540">Nuclease</keyword>
<name>A0A377E529_ECOLX</name>
<evidence type="ECO:0000313" key="1">
    <source>
        <dbReference type="EMBL" id="STM58423.1"/>
    </source>
</evidence>
<accession>A0A377E529</accession>
<evidence type="ECO:0000313" key="2">
    <source>
        <dbReference type="Proteomes" id="UP000254088"/>
    </source>
</evidence>
<dbReference type="EC" id="3.1.11.-" evidence="1"/>
<organism evidence="1 2">
    <name type="scientific">Escherichia coli</name>
    <dbReference type="NCBI Taxonomy" id="562"/>
    <lineage>
        <taxon>Bacteria</taxon>
        <taxon>Pseudomonadati</taxon>
        <taxon>Pseudomonadota</taxon>
        <taxon>Gammaproteobacteria</taxon>
        <taxon>Enterobacterales</taxon>
        <taxon>Enterobacteriaceae</taxon>
        <taxon>Escherichia</taxon>
    </lineage>
</organism>
<dbReference type="GO" id="GO:0004527">
    <property type="term" value="F:exonuclease activity"/>
    <property type="evidence" value="ECO:0007669"/>
    <property type="project" value="UniProtKB-KW"/>
</dbReference>
<dbReference type="Proteomes" id="UP000254088">
    <property type="component" value="Unassembled WGS sequence"/>
</dbReference>
<dbReference type="InterPro" id="IPR011604">
    <property type="entry name" value="PDDEXK-like_dom_sf"/>
</dbReference>
<reference evidence="1 2" key="1">
    <citation type="submission" date="2018-06" db="EMBL/GenBank/DDBJ databases">
        <authorList>
            <consortium name="Pathogen Informatics"/>
            <person name="Doyle S."/>
        </authorList>
    </citation>
    <scope>NUCLEOTIDE SEQUENCE [LARGE SCALE GENOMIC DNA]</scope>
    <source>
        <strain evidence="1 2">NCTC10429</strain>
    </source>
</reference>
<keyword evidence="1" id="KW-0269">Exonuclease</keyword>
<keyword evidence="1" id="KW-0378">Hydrolase</keyword>
<dbReference type="Gene3D" id="3.90.320.10">
    <property type="match status" value="1"/>
</dbReference>
<protein>
    <submittedName>
        <fullName evidence="1">Exonuclease VIII</fullName>
        <ecNumber evidence="1">3.1.11.-</ecNumber>
    </submittedName>
</protein>